<evidence type="ECO:0000313" key="2">
    <source>
        <dbReference type="Proteomes" id="UP000230791"/>
    </source>
</evidence>
<evidence type="ECO:0000313" key="1">
    <source>
        <dbReference type="EMBL" id="PIT67904.1"/>
    </source>
</evidence>
<sequence>MMRWVKKNLMITGAALTAFFIALTKAFTLGKKLEQQKQTEKMLKSSTTRLEVENEINQKSDPDVRAALTHWLRNKNNK</sequence>
<dbReference type="EMBL" id="NJPP01000063">
    <property type="protein sequence ID" value="PIT67904.1"/>
    <property type="molecule type" value="Genomic_DNA"/>
</dbReference>
<protein>
    <submittedName>
        <fullName evidence="1">Uncharacterized protein</fullName>
    </submittedName>
</protein>
<comment type="caution">
    <text evidence="1">The sequence shown here is derived from an EMBL/GenBank/DDBJ whole genome shotgun (WGS) entry which is preliminary data.</text>
</comment>
<accession>A0A2N9Y871</accession>
<reference evidence="1 2" key="1">
    <citation type="submission" date="2017-06" db="EMBL/GenBank/DDBJ databases">
        <title>Draft genome of Bartonella tribocorum C635.</title>
        <authorList>
            <person name="Hadjadj L."/>
            <person name="Jiyipong T."/>
            <person name="Diene S.M."/>
            <person name="Morand S."/>
            <person name="Rolain J.-M."/>
        </authorList>
    </citation>
    <scope>NUCLEOTIDE SEQUENCE [LARGE SCALE GENOMIC DNA]</scope>
    <source>
        <strain evidence="1 2">C635</strain>
    </source>
</reference>
<dbReference type="RefSeq" id="WP_100131266.1">
    <property type="nucleotide sequence ID" value="NZ_CADDYJ010000041.1"/>
</dbReference>
<organism evidence="1 2">
    <name type="scientific">Bartonella tribocorum</name>
    <dbReference type="NCBI Taxonomy" id="85701"/>
    <lineage>
        <taxon>Bacteria</taxon>
        <taxon>Pseudomonadati</taxon>
        <taxon>Pseudomonadota</taxon>
        <taxon>Alphaproteobacteria</taxon>
        <taxon>Hyphomicrobiales</taxon>
        <taxon>Bartonellaceae</taxon>
        <taxon>Bartonella</taxon>
    </lineage>
</organism>
<gene>
    <name evidence="1" type="ORF">CEV08_09040</name>
</gene>
<dbReference type="Proteomes" id="UP000230791">
    <property type="component" value="Unassembled WGS sequence"/>
</dbReference>
<proteinExistence type="predicted"/>
<dbReference type="OrthoDB" id="7925780at2"/>
<dbReference type="AlphaFoldDB" id="A0A2N9Y871"/>
<name>A0A2N9Y871_9HYPH</name>